<dbReference type="Pfam" id="PF04788">
    <property type="entry name" value="DUF620"/>
    <property type="match status" value="1"/>
</dbReference>
<proteinExistence type="predicted"/>
<dbReference type="PANTHER" id="PTHR31300:SF34">
    <property type="entry name" value="PLANT_T8K14-16 PROTEIN"/>
    <property type="match status" value="1"/>
</dbReference>
<dbReference type="PANTHER" id="PTHR31300">
    <property type="entry name" value="LIPASE"/>
    <property type="match status" value="1"/>
</dbReference>
<dbReference type="Proteomes" id="UP001141806">
    <property type="component" value="Unassembled WGS sequence"/>
</dbReference>
<sequence length="388" mass="43142">MGSRVGRKQRWFSQPLTPLMEGPDPETQCGSKKESSWEAIRNWVRLQRSFSSGGNMQTPFYGNNPAKRQDLRLLLGVLGCPLAPVPLHDDPIHHLPMKDIPIETSSAHYIIQQYLAATGWLKLNKCRKNMYASGVVKMICSETEIVSGKNLRDVGTRGGENGCFVLWQMSPGMWSLELVVAGNKVVAGSNGKIVWRHTPWLGTHAAKGPQRPLRRIIQGLDPKSTASLFAKAQCLGEKRIGGEDCFVLKVAADRAAVMERNEGPAEVIRHVLYGYFSQKSGLLIYMEDSHLTRVQAPDTDTVYWETTIGSSIGDYRDVDGVLIAHQGRSVATVFRFGEVSMQHSRTRMEEAWRIDDVVFNVPGLSVDHFIPPADILNAIHSPLIALEK</sequence>
<comment type="caution">
    <text evidence="2">The sequence shown here is derived from an EMBL/GenBank/DDBJ whole genome shotgun (WGS) entry which is preliminary data.</text>
</comment>
<organism evidence="2 3">
    <name type="scientific">Protea cynaroides</name>
    <dbReference type="NCBI Taxonomy" id="273540"/>
    <lineage>
        <taxon>Eukaryota</taxon>
        <taxon>Viridiplantae</taxon>
        <taxon>Streptophyta</taxon>
        <taxon>Embryophyta</taxon>
        <taxon>Tracheophyta</taxon>
        <taxon>Spermatophyta</taxon>
        <taxon>Magnoliopsida</taxon>
        <taxon>Proteales</taxon>
        <taxon>Proteaceae</taxon>
        <taxon>Protea</taxon>
    </lineage>
</organism>
<protein>
    <recommendedName>
        <fullName evidence="4">C-type mannose receptor 2</fullName>
    </recommendedName>
</protein>
<gene>
    <name evidence="2" type="ORF">NE237_002325</name>
</gene>
<dbReference type="OrthoDB" id="1863180at2759"/>
<feature type="compositionally biased region" description="Basic residues" evidence="1">
    <location>
        <begin position="1"/>
        <end position="10"/>
    </location>
</feature>
<evidence type="ECO:0000313" key="2">
    <source>
        <dbReference type="EMBL" id="KAJ4977219.1"/>
    </source>
</evidence>
<dbReference type="EMBL" id="JAMYWD010000003">
    <property type="protein sequence ID" value="KAJ4977219.1"/>
    <property type="molecule type" value="Genomic_DNA"/>
</dbReference>
<keyword evidence="3" id="KW-1185">Reference proteome</keyword>
<evidence type="ECO:0000313" key="3">
    <source>
        <dbReference type="Proteomes" id="UP001141806"/>
    </source>
</evidence>
<accession>A0A9Q0QZ99</accession>
<name>A0A9Q0QZ99_9MAGN</name>
<dbReference type="AlphaFoldDB" id="A0A9Q0QZ99"/>
<evidence type="ECO:0008006" key="4">
    <source>
        <dbReference type="Google" id="ProtNLM"/>
    </source>
</evidence>
<feature type="region of interest" description="Disordered" evidence="1">
    <location>
        <begin position="1"/>
        <end position="34"/>
    </location>
</feature>
<evidence type="ECO:0000256" key="1">
    <source>
        <dbReference type="SAM" id="MobiDB-lite"/>
    </source>
</evidence>
<dbReference type="InterPro" id="IPR006873">
    <property type="entry name" value="DUF620"/>
</dbReference>
<reference evidence="2" key="1">
    <citation type="journal article" date="2023" name="Plant J.">
        <title>The genome of the king protea, Protea cynaroides.</title>
        <authorList>
            <person name="Chang J."/>
            <person name="Duong T.A."/>
            <person name="Schoeman C."/>
            <person name="Ma X."/>
            <person name="Roodt D."/>
            <person name="Barker N."/>
            <person name="Li Z."/>
            <person name="Van de Peer Y."/>
            <person name="Mizrachi E."/>
        </authorList>
    </citation>
    <scope>NUCLEOTIDE SEQUENCE</scope>
    <source>
        <tissue evidence="2">Young leaves</tissue>
    </source>
</reference>